<accession>A0AAE0JJY9</accession>
<feature type="non-terminal residue" evidence="1">
    <location>
        <position position="1"/>
    </location>
</feature>
<reference evidence="1" key="1">
    <citation type="journal article" date="2023" name="Mol. Phylogenet. Evol.">
        <title>Genome-scale phylogeny and comparative genomics of the fungal order Sordariales.</title>
        <authorList>
            <person name="Hensen N."/>
            <person name="Bonometti L."/>
            <person name="Westerberg I."/>
            <person name="Brannstrom I.O."/>
            <person name="Guillou S."/>
            <person name="Cros-Aarteil S."/>
            <person name="Calhoun S."/>
            <person name="Haridas S."/>
            <person name="Kuo A."/>
            <person name="Mondo S."/>
            <person name="Pangilinan J."/>
            <person name="Riley R."/>
            <person name="LaButti K."/>
            <person name="Andreopoulos B."/>
            <person name="Lipzen A."/>
            <person name="Chen C."/>
            <person name="Yan M."/>
            <person name="Daum C."/>
            <person name="Ng V."/>
            <person name="Clum A."/>
            <person name="Steindorff A."/>
            <person name="Ohm R.A."/>
            <person name="Martin F."/>
            <person name="Silar P."/>
            <person name="Natvig D.O."/>
            <person name="Lalanne C."/>
            <person name="Gautier V."/>
            <person name="Ament-Velasquez S.L."/>
            <person name="Kruys A."/>
            <person name="Hutchinson M.I."/>
            <person name="Powell A.J."/>
            <person name="Barry K."/>
            <person name="Miller A.N."/>
            <person name="Grigoriev I.V."/>
            <person name="Debuchy R."/>
            <person name="Gladieux P."/>
            <person name="Hiltunen Thoren M."/>
            <person name="Johannesson H."/>
        </authorList>
    </citation>
    <scope>NUCLEOTIDE SEQUENCE</scope>
    <source>
        <strain evidence="1">CBS 560.94</strain>
    </source>
</reference>
<reference evidence="1" key="2">
    <citation type="submission" date="2023-06" db="EMBL/GenBank/DDBJ databases">
        <authorList>
            <consortium name="Lawrence Berkeley National Laboratory"/>
            <person name="Haridas S."/>
            <person name="Hensen N."/>
            <person name="Bonometti L."/>
            <person name="Westerberg I."/>
            <person name="Brannstrom I.O."/>
            <person name="Guillou S."/>
            <person name="Cros-Aarteil S."/>
            <person name="Calhoun S."/>
            <person name="Kuo A."/>
            <person name="Mondo S."/>
            <person name="Pangilinan J."/>
            <person name="Riley R."/>
            <person name="Labutti K."/>
            <person name="Andreopoulos B."/>
            <person name="Lipzen A."/>
            <person name="Chen C."/>
            <person name="Yanf M."/>
            <person name="Daum C."/>
            <person name="Ng V."/>
            <person name="Clum A."/>
            <person name="Steindorff A."/>
            <person name="Ohm R."/>
            <person name="Martin F."/>
            <person name="Silar P."/>
            <person name="Natvig D."/>
            <person name="Lalanne C."/>
            <person name="Gautier V."/>
            <person name="Ament-Velasquez S.L."/>
            <person name="Kruys A."/>
            <person name="Hutchinson M.I."/>
            <person name="Powell A.J."/>
            <person name="Barry K."/>
            <person name="Miller A.N."/>
            <person name="Grigoriev I.V."/>
            <person name="Debuchy R."/>
            <person name="Gladieux P."/>
            <person name="Thoren M.H."/>
            <person name="Johannesson H."/>
        </authorList>
    </citation>
    <scope>NUCLEOTIDE SEQUENCE</scope>
    <source>
        <strain evidence="1">CBS 560.94</strain>
    </source>
</reference>
<evidence type="ECO:0000313" key="2">
    <source>
        <dbReference type="Proteomes" id="UP001278500"/>
    </source>
</evidence>
<evidence type="ECO:0000313" key="1">
    <source>
        <dbReference type="EMBL" id="KAK3350382.1"/>
    </source>
</evidence>
<keyword evidence="2" id="KW-1185">Reference proteome</keyword>
<sequence>RQAQGQVLLTGINWLTLQILELENTFTTTLHPSNLQSLICIVHEGALEVIMQGVPVFIIGRGSQW</sequence>
<dbReference type="RefSeq" id="XP_062683677.1">
    <property type="nucleotide sequence ID" value="XM_062823757.1"/>
</dbReference>
<proteinExistence type="predicted"/>
<name>A0AAE0JJY9_9PEZI</name>
<comment type="caution">
    <text evidence="1">The sequence shown here is derived from an EMBL/GenBank/DDBJ whole genome shotgun (WGS) entry which is preliminary data.</text>
</comment>
<gene>
    <name evidence="1" type="ORF">B0H65DRAFT_392903</name>
</gene>
<dbReference type="Proteomes" id="UP001278500">
    <property type="component" value="Unassembled WGS sequence"/>
</dbReference>
<dbReference type="AlphaFoldDB" id="A0AAE0JJY9"/>
<dbReference type="EMBL" id="JAUEPP010000002">
    <property type="protein sequence ID" value="KAK3350382.1"/>
    <property type="molecule type" value="Genomic_DNA"/>
</dbReference>
<organism evidence="1 2">
    <name type="scientific">Neurospora tetraspora</name>
    <dbReference type="NCBI Taxonomy" id="94610"/>
    <lineage>
        <taxon>Eukaryota</taxon>
        <taxon>Fungi</taxon>
        <taxon>Dikarya</taxon>
        <taxon>Ascomycota</taxon>
        <taxon>Pezizomycotina</taxon>
        <taxon>Sordariomycetes</taxon>
        <taxon>Sordariomycetidae</taxon>
        <taxon>Sordariales</taxon>
        <taxon>Sordariaceae</taxon>
        <taxon>Neurospora</taxon>
    </lineage>
</organism>
<dbReference type="GeneID" id="87860911"/>
<protein>
    <submittedName>
        <fullName evidence="1">Uncharacterized protein</fullName>
    </submittedName>
</protein>
<feature type="non-terminal residue" evidence="1">
    <location>
        <position position="65"/>
    </location>
</feature>